<dbReference type="Proteomes" id="UP000234323">
    <property type="component" value="Unassembled WGS sequence"/>
</dbReference>
<keyword evidence="3" id="KW-1185">Reference proteome</keyword>
<evidence type="ECO:0000313" key="2">
    <source>
        <dbReference type="EMBL" id="PKY59284.1"/>
    </source>
</evidence>
<protein>
    <submittedName>
        <fullName evidence="2">Uncharacterized protein</fullName>
    </submittedName>
</protein>
<comment type="caution">
    <text evidence="2">The sequence shown here is derived from an EMBL/GenBank/DDBJ whole genome shotgun (WGS) entry which is preliminary data.</text>
</comment>
<evidence type="ECO:0000313" key="3">
    <source>
        <dbReference type="Proteomes" id="UP000234323"/>
    </source>
</evidence>
<dbReference type="AlphaFoldDB" id="A0A2I1HK76"/>
<proteinExistence type="predicted"/>
<accession>A0A2I1HK76</accession>
<sequence length="139" mass="16414">MESAYTFLEYRYRFLKESKESFKAGDKVPGVTKGRTSSRETYNLVEESFLKTIRQEVMRTKIKTKDIISRCASISYEVYREKTKRLLKEIVKETERKEQIILEKNKRIRKVSQEVETTSSELKKVKSSAKNFNKRKGAN</sequence>
<organism evidence="2 3">
    <name type="scientific">Rhizophagus irregularis</name>
    <dbReference type="NCBI Taxonomy" id="588596"/>
    <lineage>
        <taxon>Eukaryota</taxon>
        <taxon>Fungi</taxon>
        <taxon>Fungi incertae sedis</taxon>
        <taxon>Mucoromycota</taxon>
        <taxon>Glomeromycotina</taxon>
        <taxon>Glomeromycetes</taxon>
        <taxon>Glomerales</taxon>
        <taxon>Glomeraceae</taxon>
        <taxon>Rhizophagus</taxon>
    </lineage>
</organism>
<name>A0A2I1HK76_9GLOM</name>
<dbReference type="EMBL" id="LLXI01003463">
    <property type="protein sequence ID" value="PKY59284.1"/>
    <property type="molecule type" value="Genomic_DNA"/>
</dbReference>
<feature type="region of interest" description="Disordered" evidence="1">
    <location>
        <begin position="119"/>
        <end position="139"/>
    </location>
</feature>
<reference evidence="2 3" key="1">
    <citation type="submission" date="2015-10" db="EMBL/GenBank/DDBJ databases">
        <title>Genome analyses suggest a sexual origin of heterokaryosis in a supposedly ancient asexual fungus.</title>
        <authorList>
            <person name="Ropars J."/>
            <person name="Sedzielewska K."/>
            <person name="Noel J."/>
            <person name="Charron P."/>
            <person name="Farinelli L."/>
            <person name="Marton T."/>
            <person name="Kruger M."/>
            <person name="Pelin A."/>
            <person name="Brachmann A."/>
            <person name="Corradi N."/>
        </authorList>
    </citation>
    <scope>NUCLEOTIDE SEQUENCE [LARGE SCALE GENOMIC DNA]</scope>
    <source>
        <strain evidence="2 3">A4</strain>
    </source>
</reference>
<gene>
    <name evidence="2" type="ORF">RhiirA4_481883</name>
</gene>
<evidence type="ECO:0000256" key="1">
    <source>
        <dbReference type="SAM" id="MobiDB-lite"/>
    </source>
</evidence>